<keyword evidence="3" id="KW-1185">Reference proteome</keyword>
<organism evidence="2 3">
    <name type="scientific">Dyadobacter sandarakinus</name>
    <dbReference type="NCBI Taxonomy" id="2747268"/>
    <lineage>
        <taxon>Bacteria</taxon>
        <taxon>Pseudomonadati</taxon>
        <taxon>Bacteroidota</taxon>
        <taxon>Cytophagia</taxon>
        <taxon>Cytophagales</taxon>
        <taxon>Spirosomataceae</taxon>
        <taxon>Dyadobacter</taxon>
    </lineage>
</organism>
<dbReference type="InterPro" id="IPR006674">
    <property type="entry name" value="HD_domain"/>
</dbReference>
<dbReference type="InterPro" id="IPR003607">
    <property type="entry name" value="HD/PDEase_dom"/>
</dbReference>
<dbReference type="SUPFAM" id="SSF109604">
    <property type="entry name" value="HD-domain/PDEase-like"/>
    <property type="match status" value="1"/>
</dbReference>
<accession>A0ABX7ID49</accession>
<gene>
    <name evidence="2" type="ORF">HWI92_05465</name>
</gene>
<name>A0ABX7ID49_9BACT</name>
<dbReference type="Pfam" id="PF01966">
    <property type="entry name" value="HD"/>
    <property type="match status" value="1"/>
</dbReference>
<protein>
    <submittedName>
        <fullName evidence="2">HD domain-containing protein</fullName>
    </submittedName>
</protein>
<dbReference type="Gene3D" id="1.10.3210.10">
    <property type="entry name" value="Hypothetical protein af1432"/>
    <property type="match status" value="1"/>
</dbReference>
<evidence type="ECO:0000259" key="1">
    <source>
        <dbReference type="SMART" id="SM00471"/>
    </source>
</evidence>
<evidence type="ECO:0000313" key="3">
    <source>
        <dbReference type="Proteomes" id="UP000612680"/>
    </source>
</evidence>
<proteinExistence type="predicted"/>
<reference evidence="2 3" key="1">
    <citation type="submission" date="2020-06" db="EMBL/GenBank/DDBJ databases">
        <title>Dyadobacter sandarakinus sp. nov., isolated from the soil of the Arctic Yellow River Station.</title>
        <authorList>
            <person name="Zhang Y."/>
            <person name="Peng F."/>
        </authorList>
    </citation>
    <scope>NUCLEOTIDE SEQUENCE [LARGE SCALE GENOMIC DNA]</scope>
    <source>
        <strain evidence="2 3">Q3-56</strain>
    </source>
</reference>
<dbReference type="Proteomes" id="UP000612680">
    <property type="component" value="Chromosome"/>
</dbReference>
<sequence length="194" mass="21609">MDVERASSYILGELGSRLPADLFYHGLHHTLDVVRAAMELAAEEGVTDEEALLLLRTAALYHDAGFMVVYREHEAEGCRIAQEVLPAFGYSSRQADAICGMIMATKIPQSPATHLEQILCDADLDYLGRDDFETIGATLFEELRARGLAGNPDEWNRTQVHFLTAHQYWTAAARRKRAPRKAAHLAGLKNRPGY</sequence>
<dbReference type="SMART" id="SM00471">
    <property type="entry name" value="HDc"/>
    <property type="match status" value="1"/>
</dbReference>
<dbReference type="EMBL" id="CP056775">
    <property type="protein sequence ID" value="QRR04059.1"/>
    <property type="molecule type" value="Genomic_DNA"/>
</dbReference>
<feature type="domain" description="HD/PDEase" evidence="1">
    <location>
        <begin position="22"/>
        <end position="136"/>
    </location>
</feature>
<evidence type="ECO:0000313" key="2">
    <source>
        <dbReference type="EMBL" id="QRR04059.1"/>
    </source>
</evidence>